<feature type="signal peptide" evidence="1">
    <location>
        <begin position="1"/>
        <end position="18"/>
    </location>
</feature>
<evidence type="ECO:0000256" key="1">
    <source>
        <dbReference type="SAM" id="SignalP"/>
    </source>
</evidence>
<keyword evidence="1" id="KW-0732">Signal</keyword>
<proteinExistence type="predicted"/>
<reference evidence="2 3" key="1">
    <citation type="submission" date="2019-11" db="EMBL/GenBank/DDBJ databases">
        <title>Draft genome sequence of Paludibacterium sp. dN18-1.</title>
        <authorList>
            <person name="Im W.-T."/>
        </authorList>
    </citation>
    <scope>NUCLEOTIDE SEQUENCE [LARGE SCALE GENOMIC DNA]</scope>
    <source>
        <strain evidence="3">dN 18-1</strain>
    </source>
</reference>
<keyword evidence="3" id="KW-1185">Reference proteome</keyword>
<organism evidence="2 3">
    <name type="scientific">Paludibacterium denitrificans</name>
    <dbReference type="NCBI Taxonomy" id="2675226"/>
    <lineage>
        <taxon>Bacteria</taxon>
        <taxon>Pseudomonadati</taxon>
        <taxon>Pseudomonadota</taxon>
        <taxon>Betaproteobacteria</taxon>
        <taxon>Neisseriales</taxon>
        <taxon>Chromobacteriaceae</taxon>
        <taxon>Paludibacterium</taxon>
    </lineage>
</organism>
<gene>
    <name evidence="2" type="ORF">GKE73_04555</name>
</gene>
<accession>A0A844GCZ7</accession>
<feature type="chain" id="PRO_5032510594" evidence="1">
    <location>
        <begin position="19"/>
        <end position="109"/>
    </location>
</feature>
<dbReference type="AlphaFoldDB" id="A0A844GCZ7"/>
<comment type="caution">
    <text evidence="2">The sequence shown here is derived from an EMBL/GenBank/DDBJ whole genome shotgun (WGS) entry which is preliminary data.</text>
</comment>
<sequence>MTKALWCVLLLCPLLAQAESIKDVAREPMVSLMSKQCVSSGASSDTGKSLNLSDGRLKNYCDCATGKLFDELTEDDLVNIMDGKLQASSPEFKAKMAKGVYACVHYLMK</sequence>
<protein>
    <submittedName>
        <fullName evidence="2">Uncharacterized protein</fullName>
    </submittedName>
</protein>
<evidence type="ECO:0000313" key="3">
    <source>
        <dbReference type="Proteomes" id="UP000446658"/>
    </source>
</evidence>
<evidence type="ECO:0000313" key="2">
    <source>
        <dbReference type="EMBL" id="MTD32797.1"/>
    </source>
</evidence>
<name>A0A844GCZ7_9NEIS</name>
<dbReference type="EMBL" id="WLYX01000001">
    <property type="protein sequence ID" value="MTD32797.1"/>
    <property type="molecule type" value="Genomic_DNA"/>
</dbReference>
<dbReference type="Proteomes" id="UP000446658">
    <property type="component" value="Unassembled WGS sequence"/>
</dbReference>
<dbReference type="RefSeq" id="WP_230369374.1">
    <property type="nucleotide sequence ID" value="NZ_WLYX01000001.1"/>
</dbReference>